<accession>A0ABU1ZZX7</accession>
<dbReference type="InterPro" id="IPR008972">
    <property type="entry name" value="Cupredoxin"/>
</dbReference>
<dbReference type="GO" id="GO:0050421">
    <property type="term" value="F:nitrite reductase (NO-forming) activity"/>
    <property type="evidence" value="ECO:0007669"/>
    <property type="project" value="UniProtKB-EC"/>
</dbReference>
<sequence>MNDATTGTGARGGAGKLPTREWGAASWHRKAARPVTVWMMVFVLAGLTHVAIPEYRWVLIHIFTLGILTNSIVLWSQSLTEKFLQQKQPPETRPAQLRRTRLLNAGVVVTIVGEILVRWWDRHWILTQVGAALVALALTWHGVVLARQWLRSDKGKRFRPAVLGYVGASFALPLGAIFGGLLAMGLPGTWHNRVLMAHTIINLGGFLGLAAAASLTVLFPSIWRVNGLRDRSLPTLILLTVGLVAASAGALLDSGWLTGVGLLTYAAGWVISLQAWLGNVLSALRDPRDRLNYPSLSVLAAVLWLVGTVIHYAVQVMLAGEQIHLLRLPTMPLLLGFAAQLLIGVMSHLLPTTMGGGPAAKRAGLRELKRGGIFRVVLYNLGFILWQTSTHSWLKVLLSFLVFGVLVAFIPLMLRSVKAQKAVLLGERDSPREDDPAPRWGQATAALAVLAFVVALFGGLQGPATGPDAAGPTSATGAENVTVLELTSPGVFFEPDLIEVNSGDHVVLTYTNTDDMAHDLRFANGVDSGRLEPGQSAELDLGVLTADLEGWCTIAGHRVQGMVLSVVVR</sequence>
<evidence type="ECO:0000313" key="2">
    <source>
        <dbReference type="EMBL" id="MDR7330497.1"/>
    </source>
</evidence>
<feature type="transmembrane region" description="Helical" evidence="1">
    <location>
        <begin position="394"/>
        <end position="414"/>
    </location>
</feature>
<dbReference type="RefSeq" id="WP_290196238.1">
    <property type="nucleotide sequence ID" value="NZ_CP047654.1"/>
</dbReference>
<keyword evidence="2" id="KW-0560">Oxidoreductase</keyword>
<dbReference type="EC" id="1.7.2.1" evidence="2"/>
<evidence type="ECO:0000256" key="1">
    <source>
        <dbReference type="SAM" id="Phobius"/>
    </source>
</evidence>
<feature type="transmembrane region" description="Helical" evidence="1">
    <location>
        <begin position="101"/>
        <end position="120"/>
    </location>
</feature>
<evidence type="ECO:0000313" key="3">
    <source>
        <dbReference type="Proteomes" id="UP001180840"/>
    </source>
</evidence>
<feature type="transmembrane region" description="Helical" evidence="1">
    <location>
        <begin position="203"/>
        <end position="223"/>
    </location>
</feature>
<dbReference type="SUPFAM" id="SSF49503">
    <property type="entry name" value="Cupredoxins"/>
    <property type="match status" value="1"/>
</dbReference>
<feature type="transmembrane region" description="Helical" evidence="1">
    <location>
        <begin position="35"/>
        <end position="52"/>
    </location>
</feature>
<feature type="transmembrane region" description="Helical" evidence="1">
    <location>
        <begin position="262"/>
        <end position="284"/>
    </location>
</feature>
<comment type="caution">
    <text evidence="2">The sequence shown here is derived from an EMBL/GenBank/DDBJ whole genome shotgun (WGS) entry which is preliminary data.</text>
</comment>
<gene>
    <name evidence="2" type="ORF">J2S39_002173</name>
</gene>
<feature type="transmembrane region" description="Helical" evidence="1">
    <location>
        <begin position="372"/>
        <end position="388"/>
    </location>
</feature>
<organism evidence="2 3">
    <name type="scientific">Corynebacterium guangdongense</name>
    <dbReference type="NCBI Taxonomy" id="1783348"/>
    <lineage>
        <taxon>Bacteria</taxon>
        <taxon>Bacillati</taxon>
        <taxon>Actinomycetota</taxon>
        <taxon>Actinomycetes</taxon>
        <taxon>Mycobacteriales</taxon>
        <taxon>Corynebacteriaceae</taxon>
        <taxon>Corynebacterium</taxon>
    </lineage>
</organism>
<feature type="transmembrane region" description="Helical" evidence="1">
    <location>
        <begin position="296"/>
        <end position="314"/>
    </location>
</feature>
<dbReference type="Proteomes" id="UP001180840">
    <property type="component" value="Unassembled WGS sequence"/>
</dbReference>
<feature type="transmembrane region" description="Helical" evidence="1">
    <location>
        <begin position="235"/>
        <end position="256"/>
    </location>
</feature>
<protein>
    <submittedName>
        <fullName evidence="2">Nitrite reductase (NO-forming)</fullName>
        <ecNumber evidence="2">1.7.2.1</ecNumber>
    </submittedName>
</protein>
<keyword evidence="1" id="KW-0472">Membrane</keyword>
<reference evidence="2" key="1">
    <citation type="submission" date="2023-07" db="EMBL/GenBank/DDBJ databases">
        <title>Sequencing the genomes of 1000 actinobacteria strains.</title>
        <authorList>
            <person name="Klenk H.-P."/>
        </authorList>
    </citation>
    <scope>NUCLEOTIDE SEQUENCE</scope>
    <source>
        <strain evidence="2">DSM 107476</strain>
    </source>
</reference>
<dbReference type="EMBL" id="JAVDXZ010000001">
    <property type="protein sequence ID" value="MDR7330497.1"/>
    <property type="molecule type" value="Genomic_DNA"/>
</dbReference>
<dbReference type="Gene3D" id="2.60.40.420">
    <property type="entry name" value="Cupredoxins - blue copper proteins"/>
    <property type="match status" value="1"/>
</dbReference>
<keyword evidence="1" id="KW-1133">Transmembrane helix</keyword>
<keyword evidence="3" id="KW-1185">Reference proteome</keyword>
<feature type="transmembrane region" description="Helical" evidence="1">
    <location>
        <begin position="334"/>
        <end position="351"/>
    </location>
</feature>
<name>A0ABU1ZZX7_9CORY</name>
<keyword evidence="1" id="KW-0812">Transmembrane</keyword>
<feature type="transmembrane region" description="Helical" evidence="1">
    <location>
        <begin position="58"/>
        <end position="80"/>
    </location>
</feature>
<feature type="transmembrane region" description="Helical" evidence="1">
    <location>
        <begin position="162"/>
        <end position="183"/>
    </location>
</feature>
<proteinExistence type="predicted"/>
<feature type="transmembrane region" description="Helical" evidence="1">
    <location>
        <begin position="126"/>
        <end position="150"/>
    </location>
</feature>